<protein>
    <submittedName>
        <fullName evidence="2">Uncharacterized protein</fullName>
    </submittedName>
</protein>
<dbReference type="Proteomes" id="UP000265618">
    <property type="component" value="Unassembled WGS sequence"/>
</dbReference>
<comment type="caution">
    <text evidence="2">The sequence shown here is derived from an EMBL/GenBank/DDBJ whole genome shotgun (WGS) entry which is preliminary data.</text>
</comment>
<evidence type="ECO:0000313" key="3">
    <source>
        <dbReference type="Proteomes" id="UP000265618"/>
    </source>
</evidence>
<accession>A0A9K3DC52</accession>
<gene>
    <name evidence="2" type="ORF">KIPB_015967</name>
</gene>
<feature type="region of interest" description="Disordered" evidence="1">
    <location>
        <begin position="1"/>
        <end position="69"/>
    </location>
</feature>
<sequence>MTDNPGRIPGPWVPRRRSEGSFCDSAPGGVQAGPDSQVSPDNETTETRPHVWGRGGGKGPSPGATRQARRLVREGASARLTKPVPVSVMPGLLEAVCDYTLLSHGITPMPF</sequence>
<dbReference type="AlphaFoldDB" id="A0A9K3DC52"/>
<evidence type="ECO:0000256" key="1">
    <source>
        <dbReference type="SAM" id="MobiDB-lite"/>
    </source>
</evidence>
<keyword evidence="3" id="KW-1185">Reference proteome</keyword>
<name>A0A9K3DC52_9EUKA</name>
<proteinExistence type="predicted"/>
<dbReference type="EMBL" id="BDIP01009354">
    <property type="protein sequence ID" value="GIQ92285.1"/>
    <property type="molecule type" value="Genomic_DNA"/>
</dbReference>
<organism evidence="2 3">
    <name type="scientific">Kipferlia bialata</name>
    <dbReference type="NCBI Taxonomy" id="797122"/>
    <lineage>
        <taxon>Eukaryota</taxon>
        <taxon>Metamonada</taxon>
        <taxon>Carpediemonas-like organisms</taxon>
        <taxon>Kipferlia</taxon>
    </lineage>
</organism>
<evidence type="ECO:0000313" key="2">
    <source>
        <dbReference type="EMBL" id="GIQ92285.1"/>
    </source>
</evidence>
<reference evidence="2 3" key="1">
    <citation type="journal article" date="2018" name="PLoS ONE">
        <title>The draft genome of Kipferlia bialata reveals reductive genome evolution in fornicate parasites.</title>
        <authorList>
            <person name="Tanifuji G."/>
            <person name="Takabayashi S."/>
            <person name="Kume K."/>
            <person name="Takagi M."/>
            <person name="Nakayama T."/>
            <person name="Kamikawa R."/>
            <person name="Inagaki Y."/>
            <person name="Hashimoto T."/>
        </authorList>
    </citation>
    <scope>NUCLEOTIDE SEQUENCE [LARGE SCALE GENOMIC DNA]</scope>
    <source>
        <strain evidence="2">NY0173</strain>
    </source>
</reference>
<feature type="non-terminal residue" evidence="2">
    <location>
        <position position="1"/>
    </location>
</feature>